<name>A0A3D8QZ65_9HELO</name>
<dbReference type="PROSITE" id="PS50888">
    <property type="entry name" value="BHLH"/>
    <property type="match status" value="1"/>
</dbReference>
<feature type="region of interest" description="Disordered" evidence="1">
    <location>
        <begin position="224"/>
        <end position="297"/>
    </location>
</feature>
<dbReference type="InterPro" id="IPR036638">
    <property type="entry name" value="HLH_DNA-bd_sf"/>
</dbReference>
<protein>
    <recommendedName>
        <fullName evidence="2">BHLH domain-containing protein</fullName>
    </recommendedName>
</protein>
<accession>A0A3D8QZ65</accession>
<feature type="domain" description="BHLH" evidence="2">
    <location>
        <begin position="292"/>
        <end position="369"/>
    </location>
</feature>
<evidence type="ECO:0000259" key="2">
    <source>
        <dbReference type="PROSITE" id="PS50888"/>
    </source>
</evidence>
<dbReference type="Proteomes" id="UP000256328">
    <property type="component" value="Unassembled WGS sequence"/>
</dbReference>
<dbReference type="SUPFAM" id="SSF47459">
    <property type="entry name" value="HLH, helix-loop-helix DNA-binding domain"/>
    <property type="match status" value="1"/>
</dbReference>
<dbReference type="PANTHER" id="PTHR47336:SF2">
    <property type="entry name" value="TRANSCRIPTION FACTOR HMS1-RELATED"/>
    <property type="match status" value="1"/>
</dbReference>
<feature type="compositionally biased region" description="Polar residues" evidence="1">
    <location>
        <begin position="85"/>
        <end position="100"/>
    </location>
</feature>
<dbReference type="AlphaFoldDB" id="A0A3D8QZ65"/>
<dbReference type="CDD" id="cd11399">
    <property type="entry name" value="bHLHzip_scHMS1_like"/>
    <property type="match status" value="1"/>
</dbReference>
<feature type="compositionally biased region" description="Low complexity" evidence="1">
    <location>
        <begin position="226"/>
        <end position="242"/>
    </location>
</feature>
<keyword evidence="4" id="KW-1185">Reference proteome</keyword>
<feature type="compositionally biased region" description="Polar residues" evidence="1">
    <location>
        <begin position="54"/>
        <end position="75"/>
    </location>
</feature>
<dbReference type="InterPro" id="IPR011598">
    <property type="entry name" value="bHLH_dom"/>
</dbReference>
<evidence type="ECO:0000313" key="3">
    <source>
        <dbReference type="EMBL" id="RDW66970.1"/>
    </source>
</evidence>
<organism evidence="3 4">
    <name type="scientific">Coleophoma crateriformis</name>
    <dbReference type="NCBI Taxonomy" id="565419"/>
    <lineage>
        <taxon>Eukaryota</taxon>
        <taxon>Fungi</taxon>
        <taxon>Dikarya</taxon>
        <taxon>Ascomycota</taxon>
        <taxon>Pezizomycotina</taxon>
        <taxon>Leotiomycetes</taxon>
        <taxon>Helotiales</taxon>
        <taxon>Dermateaceae</taxon>
        <taxon>Coleophoma</taxon>
    </lineage>
</organism>
<gene>
    <name evidence="3" type="ORF">BP5796_09719</name>
</gene>
<comment type="caution">
    <text evidence="3">The sequence shown here is derived from an EMBL/GenBank/DDBJ whole genome shotgun (WGS) entry which is preliminary data.</text>
</comment>
<dbReference type="InterPro" id="IPR052099">
    <property type="entry name" value="Regulatory_TF_Diverse"/>
</dbReference>
<dbReference type="PANTHER" id="PTHR47336">
    <property type="entry name" value="TRANSCRIPTION FACTOR HMS1-RELATED"/>
    <property type="match status" value="1"/>
</dbReference>
<sequence length="440" mass="49450">MSSTALCKSPSVDYFSLVTQRPQNIASTSPFRFWDDVISNSEEEPKLESPNEDFPSSGTDSFLATPTSPASTSFPHPTYLLPRGSSETISSPRAKTQTRTLQPSALDNFGTVEDWMCWDAATNSESCDKALSLSPTSEYFPELKLEPESPVMNSINPRSVSITNDGNNFSDEQNLYSTPLAWNRPTMSAQSFALPQPRQQPMAFTTLSPSEEAKLRNIAMPQRLNSQSYPGSPSSASSPEQGEPQHRNRRKRKSSPEEEEYDEDDCDMTMEHEHHGRESSRPSLARKHQQPLKKTAHNMIEKRYRTNLNDKIAALRDSVPSLRVMVKKNSRGEDVDVDDGEEDLQGLTPAHKLNKATVLAKATEYIAHLEKRNKHICRENAQLKARVEAFEILMMASTSGPNAQRQSQSHQQQQQQHQQQQQMRQSRPSRTGFELDGILG</sequence>
<dbReference type="GO" id="GO:0046983">
    <property type="term" value="F:protein dimerization activity"/>
    <property type="evidence" value="ECO:0007669"/>
    <property type="project" value="InterPro"/>
</dbReference>
<feature type="compositionally biased region" description="Low complexity" evidence="1">
    <location>
        <begin position="404"/>
        <end position="426"/>
    </location>
</feature>
<reference evidence="3 4" key="1">
    <citation type="journal article" date="2018" name="IMA Fungus">
        <title>IMA Genome-F 9: Draft genome sequence of Annulohypoxylon stygium, Aspergillus mulundensis, Berkeleyomyces basicola (syn. Thielaviopsis basicola), Ceratocystis smalleyi, two Cercospora beticola strains, Coleophoma cylindrospora, Fusarium fracticaudum, Phialophora cf. hyalina, and Morchella septimelata.</title>
        <authorList>
            <person name="Wingfield B.D."/>
            <person name="Bills G.F."/>
            <person name="Dong Y."/>
            <person name="Huang W."/>
            <person name="Nel W.J."/>
            <person name="Swalarsk-Parry B.S."/>
            <person name="Vaghefi N."/>
            <person name="Wilken P.M."/>
            <person name="An Z."/>
            <person name="de Beer Z.W."/>
            <person name="De Vos L."/>
            <person name="Chen L."/>
            <person name="Duong T.A."/>
            <person name="Gao Y."/>
            <person name="Hammerbacher A."/>
            <person name="Kikkert J.R."/>
            <person name="Li Y."/>
            <person name="Li H."/>
            <person name="Li K."/>
            <person name="Li Q."/>
            <person name="Liu X."/>
            <person name="Ma X."/>
            <person name="Naidoo K."/>
            <person name="Pethybridge S.J."/>
            <person name="Sun J."/>
            <person name="Steenkamp E.T."/>
            <person name="van der Nest M.A."/>
            <person name="van Wyk S."/>
            <person name="Wingfield M.J."/>
            <person name="Xiong C."/>
            <person name="Yue Q."/>
            <person name="Zhang X."/>
        </authorList>
    </citation>
    <scope>NUCLEOTIDE SEQUENCE [LARGE SCALE GENOMIC DNA]</scope>
    <source>
        <strain evidence="3 4">BP5796</strain>
    </source>
</reference>
<feature type="compositionally biased region" description="Acidic residues" evidence="1">
    <location>
        <begin position="257"/>
        <end position="268"/>
    </location>
</feature>
<dbReference type="OrthoDB" id="2133190at2759"/>
<dbReference type="Pfam" id="PF00010">
    <property type="entry name" value="HLH"/>
    <property type="match status" value="1"/>
</dbReference>
<dbReference type="SMART" id="SM00353">
    <property type="entry name" value="HLH"/>
    <property type="match status" value="1"/>
</dbReference>
<dbReference type="Gene3D" id="4.10.280.10">
    <property type="entry name" value="Helix-loop-helix DNA-binding domain"/>
    <property type="match status" value="1"/>
</dbReference>
<feature type="region of interest" description="Disordered" evidence="1">
    <location>
        <begin position="399"/>
        <end position="440"/>
    </location>
</feature>
<evidence type="ECO:0000313" key="4">
    <source>
        <dbReference type="Proteomes" id="UP000256328"/>
    </source>
</evidence>
<feature type="compositionally biased region" description="Basic and acidic residues" evidence="1">
    <location>
        <begin position="269"/>
        <end position="280"/>
    </location>
</feature>
<evidence type="ECO:0000256" key="1">
    <source>
        <dbReference type="SAM" id="MobiDB-lite"/>
    </source>
</evidence>
<dbReference type="EMBL" id="PDLN01000014">
    <property type="protein sequence ID" value="RDW66970.1"/>
    <property type="molecule type" value="Genomic_DNA"/>
</dbReference>
<feature type="compositionally biased region" description="Basic residues" evidence="1">
    <location>
        <begin position="284"/>
        <end position="296"/>
    </location>
</feature>
<proteinExistence type="predicted"/>
<feature type="region of interest" description="Disordered" evidence="1">
    <location>
        <begin position="41"/>
        <end position="100"/>
    </location>
</feature>